<organism evidence="1 2">
    <name type="scientific">Popillia japonica</name>
    <name type="common">Japanese beetle</name>
    <dbReference type="NCBI Taxonomy" id="7064"/>
    <lineage>
        <taxon>Eukaryota</taxon>
        <taxon>Metazoa</taxon>
        <taxon>Ecdysozoa</taxon>
        <taxon>Arthropoda</taxon>
        <taxon>Hexapoda</taxon>
        <taxon>Insecta</taxon>
        <taxon>Pterygota</taxon>
        <taxon>Neoptera</taxon>
        <taxon>Endopterygota</taxon>
        <taxon>Coleoptera</taxon>
        <taxon>Polyphaga</taxon>
        <taxon>Scarabaeiformia</taxon>
        <taxon>Scarabaeidae</taxon>
        <taxon>Rutelinae</taxon>
        <taxon>Popillia</taxon>
    </lineage>
</organism>
<proteinExistence type="predicted"/>
<dbReference type="Proteomes" id="UP001458880">
    <property type="component" value="Unassembled WGS sequence"/>
</dbReference>
<evidence type="ECO:0000313" key="1">
    <source>
        <dbReference type="EMBL" id="KAK9723347.1"/>
    </source>
</evidence>
<protein>
    <recommendedName>
        <fullName evidence="3">HTH merR-type domain-containing protein</fullName>
    </recommendedName>
</protein>
<evidence type="ECO:0000313" key="2">
    <source>
        <dbReference type="Proteomes" id="UP001458880"/>
    </source>
</evidence>
<sequence length="124" mass="14383">MLNLFETCIGKIVDKSHFTVNDIINRYKKSNLMANKPRTNSRKLFTEADEHWIIRKIKKDPKLSGPQLAKGAEKYLGEKANYGPQLAKGAEKYLGEKANYEIIRKILRNHDFSPKKTVHQNRIE</sequence>
<keyword evidence="2" id="KW-1185">Reference proteome</keyword>
<dbReference type="EMBL" id="JASPKY010000181">
    <property type="protein sequence ID" value="KAK9723347.1"/>
    <property type="molecule type" value="Genomic_DNA"/>
</dbReference>
<dbReference type="AlphaFoldDB" id="A0AAW1KSA1"/>
<comment type="caution">
    <text evidence="1">The sequence shown here is derived from an EMBL/GenBank/DDBJ whole genome shotgun (WGS) entry which is preliminary data.</text>
</comment>
<accession>A0AAW1KSA1</accession>
<name>A0AAW1KSA1_POPJA</name>
<reference evidence="1 2" key="1">
    <citation type="journal article" date="2024" name="BMC Genomics">
        <title>De novo assembly and annotation of Popillia japonica's genome with initial clues to its potential as an invasive pest.</title>
        <authorList>
            <person name="Cucini C."/>
            <person name="Boschi S."/>
            <person name="Funari R."/>
            <person name="Cardaioli E."/>
            <person name="Iannotti N."/>
            <person name="Marturano G."/>
            <person name="Paoli F."/>
            <person name="Bruttini M."/>
            <person name="Carapelli A."/>
            <person name="Frati F."/>
            <person name="Nardi F."/>
        </authorList>
    </citation>
    <scope>NUCLEOTIDE SEQUENCE [LARGE SCALE GENOMIC DNA]</scope>
    <source>
        <strain evidence="1">DMR45628</strain>
    </source>
</reference>
<evidence type="ECO:0008006" key="3">
    <source>
        <dbReference type="Google" id="ProtNLM"/>
    </source>
</evidence>
<gene>
    <name evidence="1" type="ORF">QE152_g19246</name>
</gene>